<comment type="miscellaneous">
    <text evidence="11">In the RecBCD complex, RecB has a slow 3'-5' helicase, an exonuclease activity and loads RecA onto ssDNA, RecD has a fast 5'-3' helicase activity, while RecC stimulates the ATPase and processivity of the RecB helicase and contributes to recognition of the Chi site.</text>
</comment>
<keyword evidence="10 11" id="KW-0413">Isomerase</keyword>
<dbReference type="HAMAP" id="MF_01487">
    <property type="entry name" value="RecD"/>
    <property type="match status" value="1"/>
</dbReference>
<dbReference type="EC" id="5.6.2.3" evidence="11"/>
<dbReference type="Pfam" id="PF21185">
    <property type="entry name" value="RecD_N"/>
    <property type="match status" value="1"/>
</dbReference>
<evidence type="ECO:0000256" key="1">
    <source>
        <dbReference type="ARBA" id="ARBA00022722"/>
    </source>
</evidence>
<dbReference type="NCBIfam" id="TIGR01447">
    <property type="entry name" value="recD"/>
    <property type="match status" value="1"/>
</dbReference>
<accession>A0ABV5CHE3</accession>
<dbReference type="InterPro" id="IPR027785">
    <property type="entry name" value="UvrD-like_helicase_C"/>
</dbReference>
<dbReference type="RefSeq" id="WP_375558507.1">
    <property type="nucleotide sequence ID" value="NZ_JBBVGT010000003.1"/>
</dbReference>
<dbReference type="SUPFAM" id="SSF52540">
    <property type="entry name" value="P-loop containing nucleoside triphosphate hydrolases"/>
    <property type="match status" value="1"/>
</dbReference>
<keyword evidence="7 11" id="KW-0067">ATP-binding</keyword>
<keyword evidence="6 11" id="KW-0269">Exonuclease</keyword>
<keyword evidence="9 11" id="KW-0234">DNA repair</keyword>
<dbReference type="InterPro" id="IPR006344">
    <property type="entry name" value="RecD"/>
</dbReference>
<keyword evidence="1 11" id="KW-0540">Nuclease</keyword>
<protein>
    <recommendedName>
        <fullName evidence="11">RecBCD enzyme subunit RecD</fullName>
        <ecNumber evidence="11">5.6.2.3</ecNumber>
    </recommendedName>
    <alternativeName>
        <fullName evidence="11">DNA 5'-3' helicase subunit RecD</fullName>
    </alternativeName>
    <alternativeName>
        <fullName evidence="11">Exonuclease V subunit RecD</fullName>
        <shortName evidence="11">ExoV subunit RecD</shortName>
    </alternativeName>
    <alternativeName>
        <fullName evidence="11">Helicase/nuclease RecBCD subunit RecD</fullName>
    </alternativeName>
</protein>
<dbReference type="InterPro" id="IPR003593">
    <property type="entry name" value="AAA+_ATPase"/>
</dbReference>
<evidence type="ECO:0000256" key="4">
    <source>
        <dbReference type="ARBA" id="ARBA00022801"/>
    </source>
</evidence>
<sequence length="586" mass="66583">MVTINNVHEQFATFFEGEKLKPFAYLVSKQLSEGHICIDLNEIITGDIEFPVDYRRVADIERDLSAEKLVGTSFEDRQPFILYNSRFYIQRYFAYETLILKRIKRFLENEEQAFIERKEQLLAQQDYIRELFDSKENVEHLSLEERVDWQQAASILAVLNNFTIITGGPGTGKTTTTAKLLSILRKVNPDLNVALAAPTGKAAARLAESLSGAESTTIHRLLKTIPNTHHFYYNEANTLPYDVVIIDEASMIDVTLFAKLLLAIGDGTRLILLGDKDQLASVEAGSLFRDLCLTQTESNAITPEIKQLINSLIQDSQKKVPTNDTQVVDSTLLTNHIIELKRSRRFDSNKGIGKLSKAIINNDVNQLTSYINLGKSEQVQIDTTYSEALFNQCVARYRDFIEEENIKMALKKFNEFRVLCAIREGEQGLYHINRRIEDMLARMGLLYPHIEFYQNRPIIVTSNYYNLDLYNGDIGIIRFNRDQQAVAFFDDGDGLKSIAPSLIGHCETVFAMTIHKSQGSEYGEILIVLPEKDDLNLLTRELLYTAITRAKKGVTIQSSEKGLQSTTDRQVKRTSGISERFKMSVI</sequence>
<dbReference type="PANTHER" id="PTHR43788">
    <property type="entry name" value="DNA2/NAM7 HELICASE FAMILY MEMBER"/>
    <property type="match status" value="1"/>
</dbReference>
<comment type="similarity">
    <text evidence="11">Belongs to the RecD family.</text>
</comment>
<dbReference type="CDD" id="cd18809">
    <property type="entry name" value="SF1_C_RecD"/>
    <property type="match status" value="1"/>
</dbReference>
<feature type="domain" description="AAA+ ATPase" evidence="12">
    <location>
        <begin position="159"/>
        <end position="356"/>
    </location>
</feature>
<keyword evidence="14" id="KW-1185">Reference proteome</keyword>
<evidence type="ECO:0000256" key="2">
    <source>
        <dbReference type="ARBA" id="ARBA00022741"/>
    </source>
</evidence>
<comment type="subunit">
    <text evidence="11">Heterotrimer of RecB, RecC and RecD. All subunits contribute to DNA-binding.</text>
</comment>
<evidence type="ECO:0000256" key="6">
    <source>
        <dbReference type="ARBA" id="ARBA00022839"/>
    </source>
</evidence>
<gene>
    <name evidence="11 13" type="primary">recD</name>
    <name evidence="13" type="ORF">WKR92_14185</name>
</gene>
<evidence type="ECO:0000256" key="5">
    <source>
        <dbReference type="ARBA" id="ARBA00022806"/>
    </source>
</evidence>
<keyword evidence="8 11" id="KW-0238">DNA-binding</keyword>
<dbReference type="GO" id="GO:0008854">
    <property type="term" value="F:exodeoxyribonuclease V activity"/>
    <property type="evidence" value="ECO:0007669"/>
    <property type="project" value="UniProtKB-EC"/>
</dbReference>
<dbReference type="InterPro" id="IPR049550">
    <property type="entry name" value="RecD_N"/>
</dbReference>
<evidence type="ECO:0000256" key="11">
    <source>
        <dbReference type="HAMAP-Rule" id="MF_01487"/>
    </source>
</evidence>
<keyword evidence="2 11" id="KW-0547">Nucleotide-binding</keyword>
<dbReference type="EMBL" id="JBBVGT010000003">
    <property type="protein sequence ID" value="MFB5946978.1"/>
    <property type="molecule type" value="Genomic_DNA"/>
</dbReference>
<comment type="caution">
    <text evidence="13">The sequence shown here is derived from an EMBL/GenBank/DDBJ whole genome shotgun (WGS) entry which is preliminary data.</text>
</comment>
<evidence type="ECO:0000313" key="13">
    <source>
        <dbReference type="EMBL" id="MFB5946978.1"/>
    </source>
</evidence>
<evidence type="ECO:0000256" key="9">
    <source>
        <dbReference type="ARBA" id="ARBA00023204"/>
    </source>
</evidence>
<organism evidence="13 14">
    <name type="scientific">Albibacterium profundi</name>
    <dbReference type="NCBI Taxonomy" id="3134906"/>
    <lineage>
        <taxon>Bacteria</taxon>
        <taxon>Pseudomonadati</taxon>
        <taxon>Bacteroidota</taxon>
        <taxon>Sphingobacteriia</taxon>
        <taxon>Sphingobacteriales</taxon>
        <taxon>Sphingobacteriaceae</taxon>
        <taxon>Albibacterium</taxon>
    </lineage>
</organism>
<keyword evidence="3 11" id="KW-0227">DNA damage</keyword>
<evidence type="ECO:0000256" key="3">
    <source>
        <dbReference type="ARBA" id="ARBA00022763"/>
    </source>
</evidence>
<dbReference type="Pfam" id="PF13245">
    <property type="entry name" value="AAA_19"/>
    <property type="match status" value="1"/>
</dbReference>
<evidence type="ECO:0000256" key="7">
    <source>
        <dbReference type="ARBA" id="ARBA00022840"/>
    </source>
</evidence>
<proteinExistence type="inferred from homology"/>
<comment type="function">
    <text evidence="11">A helicase/nuclease that prepares dsDNA breaks (DSB) for recombinational DNA repair. Binds to DSBs and unwinds DNA via a highly rapid and processive ATP-dependent bidirectional helicase activity. Unwinds dsDNA until it encounters a Chi (crossover hotspot instigator) sequence from the 3' direction. Cuts ssDNA a few nucleotides 3' to the Chi site. The properties and activities of the enzyme are changed at Chi. The Chi-altered holoenzyme produces a long 3'-ssDNA overhang and facilitates RecA-binding to the ssDNA for homologous DNA recombination and repair. Holoenzyme degrades any linearized DNA that is unable to undergo homologous recombination. In the holoenzyme this subunit has ssDNA-dependent ATPase and 5'-3' helicase activity. When added to pre-assembled RecBC greatly stimulates nuclease activity and augments holoenzyme processivity. Negatively regulates the RecA-loading ability of RecBCD.</text>
</comment>
<comment type="catalytic activity">
    <reaction evidence="11">
        <text>ATP + H2O = ADP + phosphate + H(+)</text>
        <dbReference type="Rhea" id="RHEA:13065"/>
        <dbReference type="ChEBI" id="CHEBI:15377"/>
        <dbReference type="ChEBI" id="CHEBI:15378"/>
        <dbReference type="ChEBI" id="CHEBI:30616"/>
        <dbReference type="ChEBI" id="CHEBI:43474"/>
        <dbReference type="ChEBI" id="CHEBI:456216"/>
        <dbReference type="EC" id="5.6.2.3"/>
    </reaction>
</comment>
<dbReference type="InterPro" id="IPR041851">
    <property type="entry name" value="RecD_N_sf"/>
</dbReference>
<dbReference type="InterPro" id="IPR027417">
    <property type="entry name" value="P-loop_NTPase"/>
</dbReference>
<evidence type="ECO:0000256" key="8">
    <source>
        <dbReference type="ARBA" id="ARBA00023125"/>
    </source>
</evidence>
<feature type="binding site" evidence="11">
    <location>
        <begin position="167"/>
        <end position="174"/>
    </location>
    <ligand>
        <name>ATP</name>
        <dbReference type="ChEBI" id="CHEBI:30616"/>
    </ligand>
</feature>
<keyword evidence="5 11" id="KW-0347">Helicase</keyword>
<evidence type="ECO:0000313" key="14">
    <source>
        <dbReference type="Proteomes" id="UP001580928"/>
    </source>
</evidence>
<dbReference type="SMART" id="SM00382">
    <property type="entry name" value="AAA"/>
    <property type="match status" value="1"/>
</dbReference>
<name>A0ABV5CHE3_9SPHI</name>
<dbReference type="InterPro" id="IPR050534">
    <property type="entry name" value="Coronavir_polyprotein_1ab"/>
</dbReference>
<evidence type="ECO:0000256" key="10">
    <source>
        <dbReference type="ARBA" id="ARBA00023235"/>
    </source>
</evidence>
<dbReference type="Proteomes" id="UP001580928">
    <property type="component" value="Unassembled WGS sequence"/>
</dbReference>
<dbReference type="Gene3D" id="1.10.10.1020">
    <property type="entry name" value="RecBCD complex, subunit RecD, N-terminal domain"/>
    <property type="match status" value="1"/>
</dbReference>
<dbReference type="PANTHER" id="PTHR43788:SF6">
    <property type="entry name" value="DNA HELICASE B"/>
    <property type="match status" value="1"/>
</dbReference>
<dbReference type="Gene3D" id="3.40.50.300">
    <property type="entry name" value="P-loop containing nucleotide triphosphate hydrolases"/>
    <property type="match status" value="3"/>
</dbReference>
<keyword evidence="4 11" id="KW-0378">Hydrolase</keyword>
<reference evidence="13 14" key="1">
    <citation type="submission" date="2024-04" db="EMBL/GenBank/DDBJ databases">
        <title>Albibacterium profundi sp. nov., isolated from sediment of the Challenger Deep of Mariana Trench.</title>
        <authorList>
            <person name="Wang Y."/>
        </authorList>
    </citation>
    <scope>NUCLEOTIDE SEQUENCE [LARGE SCALE GENOMIC DNA]</scope>
    <source>
        <strain evidence="13 14">RHL897</strain>
    </source>
</reference>
<dbReference type="Pfam" id="PF13538">
    <property type="entry name" value="UvrD_C_2"/>
    <property type="match status" value="1"/>
</dbReference>
<evidence type="ECO:0000259" key="12">
    <source>
        <dbReference type="SMART" id="SM00382"/>
    </source>
</evidence>
<dbReference type="CDD" id="cd17933">
    <property type="entry name" value="DEXSc_RecD-like"/>
    <property type="match status" value="1"/>
</dbReference>